<accession>A0A3B3ZNU0</accession>
<dbReference type="GO" id="GO:0005737">
    <property type="term" value="C:cytoplasm"/>
    <property type="evidence" value="ECO:0007669"/>
    <property type="project" value="TreeGrafter"/>
</dbReference>
<keyword evidence="3" id="KW-1185">Reference proteome</keyword>
<dbReference type="Ensembl" id="ENSPMGT00000006599.1">
    <property type="protein sequence ID" value="ENSPMGP00000006210.1"/>
    <property type="gene ID" value="ENSPMGG00000005231.1"/>
</dbReference>
<dbReference type="PANTHER" id="PTHR47282">
    <property type="entry name" value="PGC-1 AND ERR-INDUCED REGULATOR IN MUSCLE PROTEIN 1"/>
    <property type="match status" value="1"/>
</dbReference>
<feature type="compositionally biased region" description="Basic and acidic residues" evidence="1">
    <location>
        <begin position="86"/>
        <end position="99"/>
    </location>
</feature>
<organism evidence="2 3">
    <name type="scientific">Periophthalmus magnuspinnatus</name>
    <dbReference type="NCBI Taxonomy" id="409849"/>
    <lineage>
        <taxon>Eukaryota</taxon>
        <taxon>Metazoa</taxon>
        <taxon>Chordata</taxon>
        <taxon>Craniata</taxon>
        <taxon>Vertebrata</taxon>
        <taxon>Euteleostomi</taxon>
        <taxon>Actinopterygii</taxon>
        <taxon>Neopterygii</taxon>
        <taxon>Teleostei</taxon>
        <taxon>Neoteleostei</taxon>
        <taxon>Acanthomorphata</taxon>
        <taxon>Gobiaria</taxon>
        <taxon>Gobiiformes</taxon>
        <taxon>Gobioidei</taxon>
        <taxon>Gobiidae</taxon>
        <taxon>Oxudercinae</taxon>
        <taxon>Periophthalmus</taxon>
    </lineage>
</organism>
<evidence type="ECO:0000313" key="2">
    <source>
        <dbReference type="Ensembl" id="ENSPMGP00000006210.1"/>
    </source>
</evidence>
<evidence type="ECO:0000313" key="3">
    <source>
        <dbReference type="Proteomes" id="UP000261520"/>
    </source>
</evidence>
<feature type="compositionally biased region" description="Polar residues" evidence="1">
    <location>
        <begin position="424"/>
        <end position="438"/>
    </location>
</feature>
<name>A0A3B3ZNU0_9GOBI</name>
<dbReference type="GO" id="GO:0014850">
    <property type="term" value="P:response to muscle activity"/>
    <property type="evidence" value="ECO:0007669"/>
    <property type="project" value="TreeGrafter"/>
</dbReference>
<feature type="region of interest" description="Disordered" evidence="1">
    <location>
        <begin position="421"/>
        <end position="441"/>
    </location>
</feature>
<dbReference type="InterPro" id="IPR043442">
    <property type="entry name" value="Perm1"/>
</dbReference>
<feature type="region of interest" description="Disordered" evidence="1">
    <location>
        <begin position="80"/>
        <end position="99"/>
    </location>
</feature>
<evidence type="ECO:0000256" key="1">
    <source>
        <dbReference type="SAM" id="MobiDB-lite"/>
    </source>
</evidence>
<protein>
    <recommendedName>
        <fullName evidence="4">PGC-1 and ERR-induced regulator in muscle protein 1</fullName>
    </recommendedName>
</protein>
<dbReference type="STRING" id="409849.ENSPMGP00000006210"/>
<dbReference type="Proteomes" id="UP000261520">
    <property type="component" value="Unplaced"/>
</dbReference>
<evidence type="ECO:0008006" key="4">
    <source>
        <dbReference type="Google" id="ProtNLM"/>
    </source>
</evidence>
<dbReference type="PANTHER" id="PTHR47282:SF1">
    <property type="entry name" value="PGC-1 AND ERR-INDUCED REGULATOR IN MUSCLE PROTEIN 1"/>
    <property type="match status" value="1"/>
</dbReference>
<sequence>MDDLDHSMHISDHDWLSFFEESEECGLLHVSLACPDSSGLSDADDPDFTTQTYTAIKEHHAGGDSKVPVVQEEEDSIVQCSSGVDSKGESNPKSEPEPVFKDALGGDCRIWAEKEHWFVSVYDKPSQKLVPATVPMVKKKSKQKKICKMNCARKDELKYCDQVKLSEQKFSDTDAEILETDNNTTSHEYSSDHLDIENTVESITVKCDTNQVKSTDTIFTQEICSGSAQIQQKSDIIWITGSSASEPREIKYDTCNEITKCIKISDTMFVEEKDRDASSESSQTQVAMDLTCLHESSINHLDICNSTKVKNSTCVKFDITKQISDSECTLEESDKRFQTEANVEITHLEDSSNEEKMQNTVIKNAKTDATTNLDAINQTRNSDSGGIEEECSKINNLTCFRASCKENSLELISGNGFEPGVDSSKYTDNPNTSQTNSVESDEFADYESFSSCSYDSETYHSATESVENPRYFCMQNSPCHLSQSINDDSSIDGGMHFASRCFKQDGGQSLIETSQIFPLANHSADNPSNDNSTCSTSTDGTKLCMSVYTPPSADNSSTYLGEQSESSPQLDVTMESPEAYAKATGSSQPVYAISAFWNEMEKLTINDILQIRMGRCMLPIEEAIISDDENTTCGDNASTNKVSAVRLPDSPISNTLDTADSDYCTNLDVFNPDRSSWDFSASDYEEEYWQFINSSRNSSPDQHDKSYQSECTDYVCTSEESDKTGTPVPSEDFTPIMCLIDEQYQISFSKVFDYLFDDNKTKCEAIPVSVYGLQGSYASPMNEYTFCTVTNDLSVMPCIEEPIPIFSCSHPTVRELTFPKPGCSFLGTNYTIMKNVSPIQIVSQSILGGMDCKHTDQSYCFSQDLSSLYSIKKICFLDNGSDVWRYEDDDEEMPVYSQSIFSMIKQSDMCLVCIAFASWVLRSSDPEAADAWKAALLANVSALSAIQYLRQYMKRKTSPQEDR</sequence>
<dbReference type="AlphaFoldDB" id="A0A3B3ZNU0"/>
<dbReference type="GO" id="GO:0005634">
    <property type="term" value="C:nucleus"/>
    <property type="evidence" value="ECO:0007669"/>
    <property type="project" value="TreeGrafter"/>
</dbReference>
<dbReference type="GO" id="GO:0006355">
    <property type="term" value="P:regulation of DNA-templated transcription"/>
    <property type="evidence" value="ECO:0007669"/>
    <property type="project" value="InterPro"/>
</dbReference>
<reference evidence="2" key="2">
    <citation type="submission" date="2025-09" db="UniProtKB">
        <authorList>
            <consortium name="Ensembl"/>
        </authorList>
    </citation>
    <scope>IDENTIFICATION</scope>
</reference>
<proteinExistence type="predicted"/>
<reference evidence="2" key="1">
    <citation type="submission" date="2025-08" db="UniProtKB">
        <authorList>
            <consortium name="Ensembl"/>
        </authorList>
    </citation>
    <scope>IDENTIFICATION</scope>
</reference>